<dbReference type="OrthoDB" id="2424059at2759"/>
<keyword evidence="1" id="KW-1133">Transmembrane helix</keyword>
<evidence type="ECO:0000313" key="3">
    <source>
        <dbReference type="EMBL" id="KAF9984274.1"/>
    </source>
</evidence>
<keyword evidence="1" id="KW-0472">Membrane</keyword>
<reference evidence="3" key="1">
    <citation type="journal article" date="2020" name="Fungal Divers.">
        <title>Resolving the Mortierellaceae phylogeny through synthesis of multi-gene phylogenetics and phylogenomics.</title>
        <authorList>
            <person name="Vandepol N."/>
            <person name="Liber J."/>
            <person name="Desiro A."/>
            <person name="Na H."/>
            <person name="Kennedy M."/>
            <person name="Barry K."/>
            <person name="Grigoriev I.V."/>
            <person name="Miller A.N."/>
            <person name="O'Donnell K."/>
            <person name="Stajich J.E."/>
            <person name="Bonito G."/>
        </authorList>
    </citation>
    <scope>NUCLEOTIDE SEQUENCE</scope>
    <source>
        <strain evidence="3">MES-2147</strain>
    </source>
</reference>
<name>A0A9P6MA82_9FUNG</name>
<sequence length="223" mass="25721">MINIGSKIARHWPRIIVALVASYRLFSDAAAFTIAYNNQTQARENRPCEYRDLQHSNNGDNNNNNNYYFHNGDYHHHYSSLCLSEDQERIVRGFVFIIAMLTTIFNTIALHASIHKSITATKTSLKVWCSQMGCLALTMLLMDVDQTHKAINYLSRWEVFRFQHSLCINLLFGWALLVMLRDLRGQARNSVGILIEPRLEDEENEEDMEIVIVVASEKLSEKV</sequence>
<feature type="transmembrane region" description="Helical" evidence="1">
    <location>
        <begin position="93"/>
        <end position="113"/>
    </location>
</feature>
<proteinExistence type="predicted"/>
<comment type="caution">
    <text evidence="3">The sequence shown here is derived from an EMBL/GenBank/DDBJ whole genome shotgun (WGS) entry which is preliminary data.</text>
</comment>
<dbReference type="EMBL" id="JAAAHW010003401">
    <property type="protein sequence ID" value="KAF9984274.1"/>
    <property type="molecule type" value="Genomic_DNA"/>
</dbReference>
<gene>
    <name evidence="3" type="ORF">BGZ65_000725</name>
</gene>
<feature type="chain" id="PRO_5040143196" evidence="2">
    <location>
        <begin position="32"/>
        <end position="223"/>
    </location>
</feature>
<feature type="transmembrane region" description="Helical" evidence="1">
    <location>
        <begin position="162"/>
        <end position="180"/>
    </location>
</feature>
<feature type="signal peptide" evidence="2">
    <location>
        <begin position="1"/>
        <end position="31"/>
    </location>
</feature>
<keyword evidence="1" id="KW-0812">Transmembrane</keyword>
<accession>A0A9P6MA82</accession>
<dbReference type="Proteomes" id="UP000749646">
    <property type="component" value="Unassembled WGS sequence"/>
</dbReference>
<keyword evidence="2" id="KW-0732">Signal</keyword>
<evidence type="ECO:0000256" key="2">
    <source>
        <dbReference type="SAM" id="SignalP"/>
    </source>
</evidence>
<keyword evidence="4" id="KW-1185">Reference proteome</keyword>
<dbReference type="AlphaFoldDB" id="A0A9P6MA82"/>
<evidence type="ECO:0000256" key="1">
    <source>
        <dbReference type="SAM" id="Phobius"/>
    </source>
</evidence>
<organism evidence="3 4">
    <name type="scientific">Modicella reniformis</name>
    <dbReference type="NCBI Taxonomy" id="1440133"/>
    <lineage>
        <taxon>Eukaryota</taxon>
        <taxon>Fungi</taxon>
        <taxon>Fungi incertae sedis</taxon>
        <taxon>Mucoromycota</taxon>
        <taxon>Mortierellomycotina</taxon>
        <taxon>Mortierellomycetes</taxon>
        <taxon>Mortierellales</taxon>
        <taxon>Mortierellaceae</taxon>
        <taxon>Modicella</taxon>
    </lineage>
</organism>
<evidence type="ECO:0000313" key="4">
    <source>
        <dbReference type="Proteomes" id="UP000749646"/>
    </source>
</evidence>
<protein>
    <submittedName>
        <fullName evidence="3">Uncharacterized protein</fullName>
    </submittedName>
</protein>